<reference evidence="3" key="1">
    <citation type="journal article" date="2010" name="Nat. Biotechnol.">
        <title>Draft genome sequence of the oilseed species Ricinus communis.</title>
        <authorList>
            <person name="Chan A.P."/>
            <person name="Crabtree J."/>
            <person name="Zhao Q."/>
            <person name="Lorenzi H."/>
            <person name="Orvis J."/>
            <person name="Puiu D."/>
            <person name="Melake-Berhan A."/>
            <person name="Jones K.M."/>
            <person name="Redman J."/>
            <person name="Chen G."/>
            <person name="Cahoon E.B."/>
            <person name="Gedil M."/>
            <person name="Stanke M."/>
            <person name="Haas B.J."/>
            <person name="Wortman J.R."/>
            <person name="Fraser-Liggett C.M."/>
            <person name="Ravel J."/>
            <person name="Rabinowicz P.D."/>
        </authorList>
    </citation>
    <scope>NUCLEOTIDE SEQUENCE [LARGE SCALE GENOMIC DNA]</scope>
    <source>
        <strain evidence="3">cv. Hale</strain>
    </source>
</reference>
<dbReference type="AlphaFoldDB" id="B9TM23"/>
<feature type="compositionally biased region" description="Basic and acidic residues" evidence="1">
    <location>
        <begin position="160"/>
        <end position="169"/>
    </location>
</feature>
<feature type="compositionally biased region" description="Low complexity" evidence="1">
    <location>
        <begin position="172"/>
        <end position="182"/>
    </location>
</feature>
<gene>
    <name evidence="2" type="ORF">RCOM_2121150</name>
</gene>
<name>B9TM23_RICCO</name>
<feature type="region of interest" description="Disordered" evidence="1">
    <location>
        <begin position="94"/>
        <end position="223"/>
    </location>
</feature>
<organism evidence="2 3">
    <name type="scientific">Ricinus communis</name>
    <name type="common">Castor bean</name>
    <dbReference type="NCBI Taxonomy" id="3988"/>
    <lineage>
        <taxon>Eukaryota</taxon>
        <taxon>Viridiplantae</taxon>
        <taxon>Streptophyta</taxon>
        <taxon>Embryophyta</taxon>
        <taxon>Tracheophyta</taxon>
        <taxon>Spermatophyta</taxon>
        <taxon>Magnoliopsida</taxon>
        <taxon>eudicotyledons</taxon>
        <taxon>Gunneridae</taxon>
        <taxon>Pentapetalae</taxon>
        <taxon>rosids</taxon>
        <taxon>fabids</taxon>
        <taxon>Malpighiales</taxon>
        <taxon>Euphorbiaceae</taxon>
        <taxon>Acalyphoideae</taxon>
        <taxon>Acalypheae</taxon>
        <taxon>Ricinus</taxon>
    </lineage>
</organism>
<dbReference type="Proteomes" id="UP000008311">
    <property type="component" value="Unassembled WGS sequence"/>
</dbReference>
<feature type="compositionally biased region" description="Basic residues" evidence="1">
    <location>
        <begin position="1"/>
        <end position="10"/>
    </location>
</feature>
<feature type="compositionally biased region" description="Basic and acidic residues" evidence="1">
    <location>
        <begin position="12"/>
        <end position="55"/>
    </location>
</feature>
<evidence type="ECO:0000256" key="1">
    <source>
        <dbReference type="SAM" id="MobiDB-lite"/>
    </source>
</evidence>
<dbReference type="InParanoid" id="B9TM23"/>
<keyword evidence="3" id="KW-1185">Reference proteome</keyword>
<proteinExistence type="predicted"/>
<feature type="region of interest" description="Disordered" evidence="1">
    <location>
        <begin position="1"/>
        <end position="61"/>
    </location>
</feature>
<sequence length="223" mass="24531">MRAGRRRAAGRQRLDRMPQQRRPHECDRAHEPHPRTVLRRTEDARRTDASRHAPVDEPALSQLCGECALVGRQGARVRRPAGGEPVLAEPPVRHREARQAGSDRAVFRRRREGVVAADGPARPVAQRRAGQRRLRGTAPADPVARAEIPGQGLARRRHARAGETRDRMARQCRPSGGRCRCAGSGGGSGDEDPVQGRSPQDGDGERRKEGLTTRPQPGRTRIA</sequence>
<accession>B9TM23</accession>
<evidence type="ECO:0000313" key="3">
    <source>
        <dbReference type="Proteomes" id="UP000008311"/>
    </source>
</evidence>
<evidence type="ECO:0000313" key="2">
    <source>
        <dbReference type="EMBL" id="EEF23091.1"/>
    </source>
</evidence>
<dbReference type="EMBL" id="EQ987943">
    <property type="protein sequence ID" value="EEF23091.1"/>
    <property type="molecule type" value="Genomic_DNA"/>
</dbReference>
<protein>
    <submittedName>
        <fullName evidence="2">Uncharacterized protein</fullName>
    </submittedName>
</protein>